<evidence type="ECO:0000256" key="1">
    <source>
        <dbReference type="SAM" id="Phobius"/>
    </source>
</evidence>
<dbReference type="InterPro" id="IPR050834">
    <property type="entry name" value="Glycosyltransf_2"/>
</dbReference>
<gene>
    <name evidence="3" type="primary">mftF_2</name>
    <name evidence="3" type="ORF">CI1B_08830</name>
</gene>
<protein>
    <submittedName>
        <fullName evidence="3">Mycofactocin biosynthesis glycosyltransferase MftF</fullName>
        <ecNumber evidence="3">2.-.-.-</ecNumber>
    </submittedName>
</protein>
<dbReference type="PANTHER" id="PTHR43685:SF3">
    <property type="entry name" value="SLR2126 PROTEIN"/>
    <property type="match status" value="1"/>
</dbReference>
<feature type="domain" description="Glycosyltransferase 2-like" evidence="2">
    <location>
        <begin position="38"/>
        <end position="199"/>
    </location>
</feature>
<keyword evidence="3" id="KW-0808">Transferase</keyword>
<accession>A0A508SUT3</accession>
<dbReference type="Pfam" id="PF00535">
    <property type="entry name" value="Glycos_transf_2"/>
    <property type="match status" value="1"/>
</dbReference>
<keyword evidence="1" id="KW-0472">Membrane</keyword>
<evidence type="ECO:0000259" key="2">
    <source>
        <dbReference type="Pfam" id="PF00535"/>
    </source>
</evidence>
<organism evidence="3 4">
    <name type="scientific">Bradyrhizobium ivorense</name>
    <dbReference type="NCBI Taxonomy" id="2511166"/>
    <lineage>
        <taxon>Bacteria</taxon>
        <taxon>Pseudomonadati</taxon>
        <taxon>Pseudomonadota</taxon>
        <taxon>Alphaproteobacteria</taxon>
        <taxon>Hyphomicrobiales</taxon>
        <taxon>Nitrobacteraceae</taxon>
        <taxon>Bradyrhizobium</taxon>
    </lineage>
</organism>
<dbReference type="PANTHER" id="PTHR43685">
    <property type="entry name" value="GLYCOSYLTRANSFERASE"/>
    <property type="match status" value="1"/>
</dbReference>
<name>A0A508SUT3_9BRAD</name>
<reference evidence="3" key="1">
    <citation type="submission" date="2019-02" db="EMBL/GenBank/DDBJ databases">
        <authorList>
            <person name="Pothier F.J."/>
        </authorList>
    </citation>
    <scope>NUCLEOTIDE SEQUENCE</scope>
    <source>
        <strain evidence="3">CI-1B</strain>
    </source>
</reference>
<dbReference type="EMBL" id="CAADFC020000004">
    <property type="protein sequence ID" value="VIO65776.1"/>
    <property type="molecule type" value="Genomic_DNA"/>
</dbReference>
<dbReference type="CDD" id="cd00761">
    <property type="entry name" value="Glyco_tranf_GTA_type"/>
    <property type="match status" value="1"/>
</dbReference>
<dbReference type="GO" id="GO:0016740">
    <property type="term" value="F:transferase activity"/>
    <property type="evidence" value="ECO:0007669"/>
    <property type="project" value="UniProtKB-KW"/>
</dbReference>
<proteinExistence type="predicted"/>
<keyword evidence="1" id="KW-1133">Transmembrane helix</keyword>
<dbReference type="AlphaFoldDB" id="A0A508SUT3"/>
<evidence type="ECO:0000313" key="3">
    <source>
        <dbReference type="EMBL" id="VIO65776.1"/>
    </source>
</evidence>
<dbReference type="SUPFAM" id="SSF53448">
    <property type="entry name" value="Nucleotide-diphospho-sugar transferases"/>
    <property type="match status" value="1"/>
</dbReference>
<dbReference type="InterPro" id="IPR029044">
    <property type="entry name" value="Nucleotide-diphossugar_trans"/>
</dbReference>
<dbReference type="EC" id="2.-.-.-" evidence="3"/>
<keyword evidence="1" id="KW-0812">Transmembrane</keyword>
<sequence>MPVCSGTASDTIEVSLPAPRRAQDPIADTDPTREIDVSIVICTRNRARRLSGTLGALQALRTDKAYEVIWVDNASTDDTAAVLQRAFANDPVSRQTLCERIGLGAARNLGWENARGRIVAFTDDDCYPAPDYVDAILAAFADHPGAGVIGGRILLHNPNHARITIEESTAPRVYPKRTFVRAGTLQGANLAFRREALQAIGGIDPDLGAGTRFPCEDIDAVTAVLWAGFDACFDPRPTVQHDHGRVDADVPALLNSYDRGRGSFYAKYILRPDTRTTFILRWLSSTWRRRDWQGLRTLRTELRTAGQYAIAKRKFGALALALPFGLAALAVQALVSFGFSSGRRLWETRSR</sequence>
<keyword evidence="4" id="KW-1185">Reference proteome</keyword>
<dbReference type="RefSeq" id="WP_172627911.1">
    <property type="nucleotide sequence ID" value="NZ_CAADFC020000004.1"/>
</dbReference>
<dbReference type="Gene3D" id="3.90.550.10">
    <property type="entry name" value="Spore Coat Polysaccharide Biosynthesis Protein SpsA, Chain A"/>
    <property type="match status" value="1"/>
</dbReference>
<dbReference type="Proteomes" id="UP000328092">
    <property type="component" value="Unassembled WGS sequence"/>
</dbReference>
<feature type="transmembrane region" description="Helical" evidence="1">
    <location>
        <begin position="315"/>
        <end position="339"/>
    </location>
</feature>
<dbReference type="InterPro" id="IPR001173">
    <property type="entry name" value="Glyco_trans_2-like"/>
</dbReference>
<comment type="caution">
    <text evidence="3">The sequence shown here is derived from an EMBL/GenBank/DDBJ whole genome shotgun (WGS) entry which is preliminary data.</text>
</comment>
<evidence type="ECO:0000313" key="4">
    <source>
        <dbReference type="Proteomes" id="UP000328092"/>
    </source>
</evidence>